<sequence>MRQTLVRARARVRRRSGAVVAAALAAAVVLGGCGIPDNTEIVHIGSGPSRGFASGDDGAPARHDRTSTADKAEFVKYYLEAAAGDPDGALARVKGFLSPSAAITFKASSEIRVVHLAEDPLVNPGSDKVTLNARTVGVLRHNGVLDPVADKGATTPYELTVKSVADQTGLYVTSAPHVLLLSDTALNTYFERRPIYFWNRDRTALVPDVRYLPRDMPSEQEPQQIIKWLIEGPAPWLADAVEPLPEGTALLGNVPAVSNDKLQINLSAQSVQPPDEAKALDRLRRQLMWSLKPNLPSVLELRIGNQEQTDYDGNDYLPSNPAYRLADQPERFVIFNGQIRRMSRSPGATDAIPVIRPQANRNVKAAAIAQDPGGGRRYAALVTVENKRQVLRVGSAPIGEQTDLHRVTLAGGSTGQPVWAISSDDPQTGAIGLITVGGRLHYFSTDGSPARRVAWTGPDGPVSAVAVAPDGRRIALAVDGELYLAALVTGADGPQLSTPSQVQVPALETVSAVDWGTESSLIVAGRRADRTRVAIIDTTIDGTQYSELQPDIGTATVTYLAAYPVSPVSGKSSPDVIQYMANGAAFDALSGPERIAVSDLANPVTNPAPGAAPISPFFLR</sequence>
<evidence type="ECO:0000313" key="2">
    <source>
        <dbReference type="EMBL" id="OJF16099.1"/>
    </source>
</evidence>
<dbReference type="Proteomes" id="UP000182486">
    <property type="component" value="Unassembled WGS sequence"/>
</dbReference>
<proteinExistence type="predicted"/>
<name>A0A1K0H322_9ACTN</name>
<dbReference type="InterPro" id="IPR019606">
    <property type="entry name" value="GerMN"/>
</dbReference>
<dbReference type="SUPFAM" id="SSF82171">
    <property type="entry name" value="DPP6 N-terminal domain-like"/>
    <property type="match status" value="1"/>
</dbReference>
<evidence type="ECO:0000259" key="1">
    <source>
        <dbReference type="SMART" id="SM00909"/>
    </source>
</evidence>
<dbReference type="InterPro" id="IPR018910">
    <property type="entry name" value="LpqB_C"/>
</dbReference>
<dbReference type="InterPro" id="IPR015943">
    <property type="entry name" value="WD40/YVTN_repeat-like_dom_sf"/>
</dbReference>
<organism evidence="2 3">
    <name type="scientific">Couchioplanes caeruleus subsp. caeruleus</name>
    <dbReference type="NCBI Taxonomy" id="56427"/>
    <lineage>
        <taxon>Bacteria</taxon>
        <taxon>Bacillati</taxon>
        <taxon>Actinomycetota</taxon>
        <taxon>Actinomycetes</taxon>
        <taxon>Micromonosporales</taxon>
        <taxon>Micromonosporaceae</taxon>
        <taxon>Couchioplanes</taxon>
    </lineage>
</organism>
<dbReference type="AlphaFoldDB" id="A0A1K0H322"/>
<feature type="domain" description="GerMN" evidence="1">
    <location>
        <begin position="222"/>
        <end position="312"/>
    </location>
</feature>
<reference evidence="2 3" key="1">
    <citation type="submission" date="2016-09" db="EMBL/GenBank/DDBJ databases">
        <title>Couchioplanes caeruleus draft genome sequence.</title>
        <authorList>
            <person name="Sheehan J."/>
            <person name="Caffrey P."/>
        </authorList>
    </citation>
    <scope>NUCLEOTIDE SEQUENCE [LARGE SCALE GENOMIC DNA]</scope>
    <source>
        <strain evidence="2 3">DSM 43634</strain>
    </source>
</reference>
<dbReference type="RefSeq" id="WP_071802805.1">
    <property type="nucleotide sequence ID" value="NZ_MEIA01000005.1"/>
</dbReference>
<comment type="caution">
    <text evidence="2">The sequence shown here is derived from an EMBL/GenBank/DDBJ whole genome shotgun (WGS) entry which is preliminary data.</text>
</comment>
<gene>
    <name evidence="2" type="ORF">BG844_01140</name>
</gene>
<dbReference type="SMART" id="SM00909">
    <property type="entry name" value="Germane"/>
    <property type="match status" value="1"/>
</dbReference>
<dbReference type="Pfam" id="PF10646">
    <property type="entry name" value="Germane"/>
    <property type="match status" value="1"/>
</dbReference>
<dbReference type="EMBL" id="MEIA01000005">
    <property type="protein sequence ID" value="OJF16099.1"/>
    <property type="molecule type" value="Genomic_DNA"/>
</dbReference>
<keyword evidence="3" id="KW-1185">Reference proteome</keyword>
<evidence type="ECO:0000313" key="3">
    <source>
        <dbReference type="Proteomes" id="UP000182486"/>
    </source>
</evidence>
<dbReference type="Gene3D" id="2.130.10.10">
    <property type="entry name" value="YVTN repeat-like/Quinoprotein amine dehydrogenase"/>
    <property type="match status" value="1"/>
</dbReference>
<protein>
    <recommendedName>
        <fullName evidence="1">GerMN domain-containing protein</fullName>
    </recommendedName>
</protein>
<dbReference type="PROSITE" id="PS51257">
    <property type="entry name" value="PROKAR_LIPOPROTEIN"/>
    <property type="match status" value="1"/>
</dbReference>
<accession>A0A1K0H322</accession>
<dbReference type="Pfam" id="PF10647">
    <property type="entry name" value="Gmad1"/>
    <property type="match status" value="1"/>
</dbReference>